<keyword evidence="4" id="KW-0326">Glycosidase</keyword>
<evidence type="ECO:0000313" key="9">
    <source>
        <dbReference type="Proteomes" id="UP000198858"/>
    </source>
</evidence>
<feature type="domain" description="Glycosyl hydrolase family 30 beta sandwich" evidence="7">
    <location>
        <begin position="421"/>
        <end position="480"/>
    </location>
</feature>
<evidence type="ECO:0000259" key="6">
    <source>
        <dbReference type="Pfam" id="PF02055"/>
    </source>
</evidence>
<dbReference type="PANTHER" id="PTHR11069:SF23">
    <property type="entry name" value="LYSOSOMAL ACID GLUCOSYLCERAMIDASE"/>
    <property type="match status" value="1"/>
</dbReference>
<dbReference type="RefSeq" id="WP_089663961.1">
    <property type="nucleotide sequence ID" value="NZ_LT629745.1"/>
</dbReference>
<dbReference type="PANTHER" id="PTHR11069">
    <property type="entry name" value="GLUCOSYLCERAMIDASE"/>
    <property type="match status" value="1"/>
</dbReference>
<dbReference type="EMBL" id="LT629745">
    <property type="protein sequence ID" value="SDR87193.1"/>
    <property type="molecule type" value="Genomic_DNA"/>
</dbReference>
<protein>
    <submittedName>
        <fullName evidence="8">Glucosylceramidase</fullName>
    </submittedName>
</protein>
<evidence type="ECO:0000256" key="1">
    <source>
        <dbReference type="ARBA" id="ARBA00005382"/>
    </source>
</evidence>
<organism evidence="8 9">
    <name type="scientific">Christiangramia echinicola</name>
    <dbReference type="NCBI Taxonomy" id="279359"/>
    <lineage>
        <taxon>Bacteria</taxon>
        <taxon>Pseudomonadati</taxon>
        <taxon>Bacteroidota</taxon>
        <taxon>Flavobacteriia</taxon>
        <taxon>Flavobacteriales</taxon>
        <taxon>Flavobacteriaceae</taxon>
        <taxon>Christiangramia</taxon>
    </lineage>
</organism>
<dbReference type="Gene3D" id="2.60.40.1180">
    <property type="entry name" value="Golgi alpha-mannosidase II"/>
    <property type="match status" value="1"/>
</dbReference>
<dbReference type="PRINTS" id="PR00843">
    <property type="entry name" value="GLHYDRLASE30"/>
</dbReference>
<dbReference type="Pfam" id="PF17189">
    <property type="entry name" value="Glyco_hydro_30C"/>
    <property type="match status" value="1"/>
</dbReference>
<evidence type="ECO:0000313" key="8">
    <source>
        <dbReference type="EMBL" id="SDR87193.1"/>
    </source>
</evidence>
<evidence type="ECO:0000259" key="7">
    <source>
        <dbReference type="Pfam" id="PF17189"/>
    </source>
</evidence>
<sequence length="483" mass="53087">MKALFLSILLFAFTTNCSNDEGGGTENPENPVEPGNPTVQNEVNFYLTKGDQSVKLEKQSTILAFGTQVNNYTNIEVDASEKYQSIDGFGFTLTGGSAEMINSLNDSKRAELLQKLFGNVENAISINFLRLSIGASDLDGSTFSYNDIPEGQTDPNLEQFSIEKDEENLIPLLKNILAINPDIKILGSPWSPPTWMKDNKDTKGGSLLPEYYDVYAQYLVKYIQAMQEEGISIYGITPQNEPLHPENNPSMFMPATAQAEFIKKSLGPAFETSNIDTKIVIYDHNADKPEYPLTILNDAEARPYIAGSAFHLYAGDISALSTVHNQFPDKEIYFTEQYTASSGEFAGDLKWHLKNVIIGSMRNWSRTALEWNLANDANYGPHTDGGCTTCKGAITVTSSSSYTENVGFYIIGHASKFVPAGSERIKSNISGNLNNVAFRTPSGEKVLIVENDGGNTELFNAKYNGEWFTASLEGGAVGTFIWD</sequence>
<dbReference type="GO" id="GO:0004348">
    <property type="term" value="F:glucosylceramidase activity"/>
    <property type="evidence" value="ECO:0007669"/>
    <property type="project" value="InterPro"/>
</dbReference>
<name>A0A1H1MK80_9FLAO</name>
<dbReference type="InterPro" id="IPR033453">
    <property type="entry name" value="Glyco_hydro_30_TIM-barrel"/>
</dbReference>
<dbReference type="GO" id="GO:0006680">
    <property type="term" value="P:glucosylceramide catabolic process"/>
    <property type="evidence" value="ECO:0007669"/>
    <property type="project" value="TreeGrafter"/>
</dbReference>
<dbReference type="InterPro" id="IPR033452">
    <property type="entry name" value="GH30_C"/>
</dbReference>
<dbReference type="Gene3D" id="3.20.20.80">
    <property type="entry name" value="Glycosidases"/>
    <property type="match status" value="1"/>
</dbReference>
<feature type="domain" description="Glycosyl hydrolase family 30 TIM-barrel" evidence="6">
    <location>
        <begin position="86"/>
        <end position="418"/>
    </location>
</feature>
<accession>A0A1H1MK80</accession>
<evidence type="ECO:0000256" key="3">
    <source>
        <dbReference type="ARBA" id="ARBA00022801"/>
    </source>
</evidence>
<gene>
    <name evidence="8" type="ORF">SAMN04488552_1343</name>
</gene>
<dbReference type="InterPro" id="IPR017853">
    <property type="entry name" value="GH"/>
</dbReference>
<proteinExistence type="inferred from homology"/>
<feature type="chain" id="PRO_5009254571" evidence="5">
    <location>
        <begin position="19"/>
        <end position="483"/>
    </location>
</feature>
<evidence type="ECO:0000256" key="2">
    <source>
        <dbReference type="ARBA" id="ARBA00022729"/>
    </source>
</evidence>
<evidence type="ECO:0000256" key="5">
    <source>
        <dbReference type="SAM" id="SignalP"/>
    </source>
</evidence>
<dbReference type="SUPFAM" id="SSF51445">
    <property type="entry name" value="(Trans)glycosidases"/>
    <property type="match status" value="1"/>
</dbReference>
<dbReference type="GO" id="GO:0016020">
    <property type="term" value="C:membrane"/>
    <property type="evidence" value="ECO:0007669"/>
    <property type="project" value="GOC"/>
</dbReference>
<keyword evidence="2 5" id="KW-0732">Signal</keyword>
<keyword evidence="3 4" id="KW-0378">Hydrolase</keyword>
<evidence type="ECO:0000256" key="4">
    <source>
        <dbReference type="RuleBase" id="RU361188"/>
    </source>
</evidence>
<reference evidence="8 9" key="1">
    <citation type="submission" date="2016-10" db="EMBL/GenBank/DDBJ databases">
        <authorList>
            <person name="Varghese N."/>
            <person name="Submissions S."/>
        </authorList>
    </citation>
    <scope>NUCLEOTIDE SEQUENCE [LARGE SCALE GENOMIC DNA]</scope>
    <source>
        <strain evidence="8 9">Mar_2010_102</strain>
    </source>
</reference>
<dbReference type="STRING" id="1250231.SAMN04488552_1343"/>
<dbReference type="InterPro" id="IPR013780">
    <property type="entry name" value="Glyco_hydro_b"/>
</dbReference>
<dbReference type="Pfam" id="PF02055">
    <property type="entry name" value="Glyco_hydro_30"/>
    <property type="match status" value="1"/>
</dbReference>
<feature type="signal peptide" evidence="5">
    <location>
        <begin position="1"/>
        <end position="18"/>
    </location>
</feature>
<dbReference type="AlphaFoldDB" id="A0A1H1MK80"/>
<dbReference type="Proteomes" id="UP000198858">
    <property type="component" value="Chromosome I"/>
</dbReference>
<comment type="similarity">
    <text evidence="1 4">Belongs to the glycosyl hydrolase 30 family.</text>
</comment>
<keyword evidence="9" id="KW-1185">Reference proteome</keyword>
<dbReference type="InterPro" id="IPR001139">
    <property type="entry name" value="Glyco_hydro_30"/>
</dbReference>